<accession>A0A0F9FB95</accession>
<gene>
    <name evidence="1" type="ORF">LCGC14_2263930</name>
</gene>
<proteinExistence type="predicted"/>
<reference evidence="1" key="1">
    <citation type="journal article" date="2015" name="Nature">
        <title>Complex archaea that bridge the gap between prokaryotes and eukaryotes.</title>
        <authorList>
            <person name="Spang A."/>
            <person name="Saw J.H."/>
            <person name="Jorgensen S.L."/>
            <person name="Zaremba-Niedzwiedzka K."/>
            <person name="Martijn J."/>
            <person name="Lind A.E."/>
            <person name="van Eijk R."/>
            <person name="Schleper C."/>
            <person name="Guy L."/>
            <person name="Ettema T.J."/>
        </authorList>
    </citation>
    <scope>NUCLEOTIDE SEQUENCE</scope>
</reference>
<organism evidence="1">
    <name type="scientific">marine sediment metagenome</name>
    <dbReference type="NCBI Taxonomy" id="412755"/>
    <lineage>
        <taxon>unclassified sequences</taxon>
        <taxon>metagenomes</taxon>
        <taxon>ecological metagenomes</taxon>
    </lineage>
</organism>
<name>A0A0F9FB95_9ZZZZ</name>
<protein>
    <submittedName>
        <fullName evidence="1">Uncharacterized protein</fullName>
    </submittedName>
</protein>
<comment type="caution">
    <text evidence="1">The sequence shown here is derived from an EMBL/GenBank/DDBJ whole genome shotgun (WGS) entry which is preliminary data.</text>
</comment>
<evidence type="ECO:0000313" key="1">
    <source>
        <dbReference type="EMBL" id="KKL54585.1"/>
    </source>
</evidence>
<dbReference type="EMBL" id="LAZR01031147">
    <property type="protein sequence ID" value="KKL54585.1"/>
    <property type="molecule type" value="Genomic_DNA"/>
</dbReference>
<dbReference type="AlphaFoldDB" id="A0A0F9FB95"/>
<feature type="non-terminal residue" evidence="1">
    <location>
        <position position="396"/>
    </location>
</feature>
<sequence>MAHRLRARYGPQDKLDQRMLNHYKLSQPKEMGQPDLDKSAAEFELKAVDAGLVGFIVNQDVFVLNGVETIRVNAFGGVAGVKWASQVAEPWLVAARKAARHNAAVEVKKRQDLRLYGRAWTTTLPAPQIWGGKDFDQGEDESNDDYNARVEKQKRTRFPITQSWVSARQTWPVFDENGDVAETIKIRKVDPEIIKSKFPDFKKPDSPNPIEVIEYANHQWFAVTIPGSESEEAQELQVWDHHLGRHPDVLFEGEPLPEDPDNPGERWRGAAYHILSMVETMNDLLSDARTASRMEVTAPTVIKQDPEKRAAAAAGKPEKLKLKAWATINIFDTEGVARLSVAGLNQAIVTLLSFIKPLLDQTALSRPSLIGSILSGQSSVALNTAAQRATSELRVA</sequence>